<protein>
    <submittedName>
        <fullName evidence="1">DUF2612 domain-containing protein</fullName>
    </submittedName>
</protein>
<evidence type="ECO:0000313" key="1">
    <source>
        <dbReference type="EMBL" id="TDB67177.1"/>
    </source>
</evidence>
<dbReference type="EMBL" id="RRZK01000005">
    <property type="protein sequence ID" value="TDB67177.1"/>
    <property type="molecule type" value="Genomic_DNA"/>
</dbReference>
<keyword evidence="2" id="KW-1185">Reference proteome</keyword>
<organism evidence="1 2">
    <name type="scientific">Pseudomonas vancouverensis</name>
    <dbReference type="NCBI Taxonomy" id="95300"/>
    <lineage>
        <taxon>Bacteria</taxon>
        <taxon>Pseudomonadati</taxon>
        <taxon>Pseudomonadota</taxon>
        <taxon>Gammaproteobacteria</taxon>
        <taxon>Pseudomonadales</taxon>
        <taxon>Pseudomonadaceae</taxon>
        <taxon>Pseudomonas</taxon>
    </lineage>
</organism>
<dbReference type="AlphaFoldDB" id="A0A1H2MVZ2"/>
<dbReference type="OrthoDB" id="5465402at2"/>
<accession>A0A1H2MVZ2</accession>
<dbReference type="InterPro" id="IPR021283">
    <property type="entry name" value="Phage_Wedge1"/>
</dbReference>
<reference evidence="2" key="1">
    <citation type="journal article" date="2019" name="bioRxiv">
        <title>Bacterially produced spermidine induces plant systemic susceptibility to pathogens.</title>
        <authorList>
            <person name="Melnyk R.A."/>
            <person name="Beskrovnaya P.A."/>
            <person name="Liu Z."/>
            <person name="Song Y."/>
            <person name="Haney C.H."/>
        </authorList>
    </citation>
    <scope>NUCLEOTIDE SEQUENCE [LARGE SCALE GENOMIC DNA]</scope>
    <source>
        <strain evidence="2">Dha-51</strain>
    </source>
</reference>
<dbReference type="Proteomes" id="UP000295254">
    <property type="component" value="Unassembled WGS sequence"/>
</dbReference>
<sequence length="213" mass="23264">MNIPDRVYAQYQNKPKAVAWFSIARSLGGDIEAATEAVRKSYDIDSAEGEVLNVIGRIVVAPRSFLGAVDMNPGFFDLIDGSEFGDEDAMFSPLSIDQDGKLSDELYRLVIKAKIVKNNGDATIENILEGINFLLPNADVLRVTDGEDMSFSIEFYGEISDLERFALLNAGLVPKPQAVQFNGFLEGFGMFEFGDTDAEFGDESAEFAGYIGA</sequence>
<comment type="caution">
    <text evidence="1">The sequence shown here is derived from an EMBL/GenBank/DDBJ whole genome shotgun (WGS) entry which is preliminary data.</text>
</comment>
<dbReference type="Pfam" id="PF11041">
    <property type="entry name" value="Phage_Wedge1"/>
    <property type="match status" value="1"/>
</dbReference>
<name>A0A1H2MVZ2_PSEVA</name>
<evidence type="ECO:0000313" key="2">
    <source>
        <dbReference type="Proteomes" id="UP000295254"/>
    </source>
</evidence>
<dbReference type="RefSeq" id="WP_093218229.1">
    <property type="nucleotide sequence ID" value="NZ_LT629803.1"/>
</dbReference>
<dbReference type="STRING" id="95300.SAMN05216558_1321"/>
<gene>
    <name evidence="1" type="ORF">EIY72_03775</name>
</gene>
<proteinExistence type="predicted"/>